<dbReference type="EMBL" id="JACOOH010000002">
    <property type="protein sequence ID" value="MBC5620575.1"/>
    <property type="molecule type" value="Genomic_DNA"/>
</dbReference>
<dbReference type="RefSeq" id="WP_099292352.1">
    <property type="nucleotide sequence ID" value="NZ_JACOOH010000002.1"/>
</dbReference>
<dbReference type="Proteomes" id="UP000646484">
    <property type="component" value="Unassembled WGS sequence"/>
</dbReference>
<gene>
    <name evidence="1" type="ORF">H8S64_05640</name>
</gene>
<name>A0ABR7CZ22_9BACT</name>
<evidence type="ECO:0000313" key="1">
    <source>
        <dbReference type="EMBL" id="MBC5620575.1"/>
    </source>
</evidence>
<proteinExistence type="predicted"/>
<sequence>MMNKRDVGYRAKLRFSRWNRKGYAIFASLGREVCIGRLAIHICEMALRKSSRKGVIVNLAEAFERMVTTFEEYAEKVTRACCPVVPARVDAINTGSYGNYDTRMKVRPAVKVDVPFLLKTN</sequence>
<comment type="caution">
    <text evidence="1">The sequence shown here is derived from an EMBL/GenBank/DDBJ whole genome shotgun (WGS) entry which is preliminary data.</text>
</comment>
<accession>A0ABR7CZ22</accession>
<keyword evidence="2" id="KW-1185">Reference proteome</keyword>
<organism evidence="1 2">
    <name type="scientific">Butyricimonas hominis</name>
    <dbReference type="NCBI Taxonomy" id="2763032"/>
    <lineage>
        <taxon>Bacteria</taxon>
        <taxon>Pseudomonadati</taxon>
        <taxon>Bacteroidota</taxon>
        <taxon>Bacteroidia</taxon>
        <taxon>Bacteroidales</taxon>
        <taxon>Odoribacteraceae</taxon>
        <taxon>Butyricimonas</taxon>
    </lineage>
</organism>
<reference evidence="1 2" key="1">
    <citation type="submission" date="2020-08" db="EMBL/GenBank/DDBJ databases">
        <title>Genome public.</title>
        <authorList>
            <person name="Liu C."/>
            <person name="Sun Q."/>
        </authorList>
    </citation>
    <scope>NUCLEOTIDE SEQUENCE [LARGE SCALE GENOMIC DNA]</scope>
    <source>
        <strain evidence="1 2">NSJ-56</strain>
    </source>
</reference>
<evidence type="ECO:0000313" key="2">
    <source>
        <dbReference type="Proteomes" id="UP000646484"/>
    </source>
</evidence>
<protein>
    <submittedName>
        <fullName evidence="1">Uncharacterized protein</fullName>
    </submittedName>
</protein>